<keyword evidence="3" id="KW-0949">S-adenosyl-L-methionine</keyword>
<protein>
    <submittedName>
        <fullName evidence="4">Putative O-methyltransferase YrrM</fullName>
    </submittedName>
</protein>
<dbReference type="EMBL" id="JACCAC010000001">
    <property type="protein sequence ID" value="NYG56677.1"/>
    <property type="molecule type" value="Genomic_DNA"/>
</dbReference>
<dbReference type="Pfam" id="PF01596">
    <property type="entry name" value="Methyltransf_3"/>
    <property type="match status" value="1"/>
</dbReference>
<dbReference type="InterPro" id="IPR050362">
    <property type="entry name" value="Cation-dep_OMT"/>
</dbReference>
<dbReference type="GO" id="GO:0008757">
    <property type="term" value="F:S-adenosylmethionine-dependent methyltransferase activity"/>
    <property type="evidence" value="ECO:0007669"/>
    <property type="project" value="TreeGrafter"/>
</dbReference>
<dbReference type="SUPFAM" id="SSF53335">
    <property type="entry name" value="S-adenosyl-L-methionine-dependent methyltransferases"/>
    <property type="match status" value="1"/>
</dbReference>
<evidence type="ECO:0000256" key="1">
    <source>
        <dbReference type="ARBA" id="ARBA00022603"/>
    </source>
</evidence>
<dbReference type="GO" id="GO:0008171">
    <property type="term" value="F:O-methyltransferase activity"/>
    <property type="evidence" value="ECO:0007669"/>
    <property type="project" value="InterPro"/>
</dbReference>
<comment type="caution">
    <text evidence="4">The sequence shown here is derived from an EMBL/GenBank/DDBJ whole genome shotgun (WGS) entry which is preliminary data.</text>
</comment>
<evidence type="ECO:0000313" key="5">
    <source>
        <dbReference type="Proteomes" id="UP000544110"/>
    </source>
</evidence>
<evidence type="ECO:0000256" key="2">
    <source>
        <dbReference type="ARBA" id="ARBA00022679"/>
    </source>
</evidence>
<keyword evidence="1 4" id="KW-0489">Methyltransferase</keyword>
<name>A0A7Y9RU53_9ACTN</name>
<proteinExistence type="predicted"/>
<keyword evidence="2 4" id="KW-0808">Transferase</keyword>
<evidence type="ECO:0000313" key="4">
    <source>
        <dbReference type="EMBL" id="NYG56677.1"/>
    </source>
</evidence>
<organism evidence="4 5">
    <name type="scientific">Nocardioides perillae</name>
    <dbReference type="NCBI Taxonomy" id="1119534"/>
    <lineage>
        <taxon>Bacteria</taxon>
        <taxon>Bacillati</taxon>
        <taxon>Actinomycetota</taxon>
        <taxon>Actinomycetes</taxon>
        <taxon>Propionibacteriales</taxon>
        <taxon>Nocardioidaceae</taxon>
        <taxon>Nocardioides</taxon>
    </lineage>
</organism>
<dbReference type="Proteomes" id="UP000544110">
    <property type="component" value="Unassembled WGS sequence"/>
</dbReference>
<dbReference type="CDD" id="cd02440">
    <property type="entry name" value="AdoMet_MTases"/>
    <property type="match status" value="1"/>
</dbReference>
<evidence type="ECO:0000256" key="3">
    <source>
        <dbReference type="ARBA" id="ARBA00022691"/>
    </source>
</evidence>
<gene>
    <name evidence="4" type="ORF">BJ989_002981</name>
</gene>
<accession>A0A7Y9RU53</accession>
<sequence>MSTTTPGTPGTPVSSASWTYAEGFVGEDDVLAAARARADEVGVTPVGPGAGAALRFLAAVLDARAVVEVGTGTGVSGLWLLRGMRSDGVLTTVDVEAEHQRLAKQTFAEAGIAASRARTIPGAALEVLPRLTDGHYDLVFCDGDKREYAAYLDEAMRLLRPGGVVVFDNALWHDRVADPAQRDEQTVAIRELGRTIAAHDSLVPLLLPVGDGLLLAKKEWAPGD</sequence>
<dbReference type="PANTHER" id="PTHR10509">
    <property type="entry name" value="O-METHYLTRANSFERASE-RELATED"/>
    <property type="match status" value="1"/>
</dbReference>
<dbReference type="InterPro" id="IPR029063">
    <property type="entry name" value="SAM-dependent_MTases_sf"/>
</dbReference>
<dbReference type="InterPro" id="IPR002935">
    <property type="entry name" value="SAM_O-MeTrfase"/>
</dbReference>
<reference evidence="4 5" key="1">
    <citation type="submission" date="2020-07" db="EMBL/GenBank/DDBJ databases">
        <title>Sequencing the genomes of 1000 actinobacteria strains.</title>
        <authorList>
            <person name="Klenk H.-P."/>
        </authorList>
    </citation>
    <scope>NUCLEOTIDE SEQUENCE [LARGE SCALE GENOMIC DNA]</scope>
    <source>
        <strain evidence="4 5">DSM 24552</strain>
    </source>
</reference>
<dbReference type="RefSeq" id="WP_179518894.1">
    <property type="nucleotide sequence ID" value="NZ_JACCAC010000001.1"/>
</dbReference>
<dbReference type="PROSITE" id="PS51682">
    <property type="entry name" value="SAM_OMT_I"/>
    <property type="match status" value="1"/>
</dbReference>
<dbReference type="Gene3D" id="3.40.50.150">
    <property type="entry name" value="Vaccinia Virus protein VP39"/>
    <property type="match status" value="1"/>
</dbReference>
<dbReference type="GO" id="GO:0032259">
    <property type="term" value="P:methylation"/>
    <property type="evidence" value="ECO:0007669"/>
    <property type="project" value="UniProtKB-KW"/>
</dbReference>
<dbReference type="AlphaFoldDB" id="A0A7Y9RU53"/>
<dbReference type="PANTHER" id="PTHR10509:SF85">
    <property type="entry name" value="O-METHYLTRANSFERASE RV1220C-RELATED"/>
    <property type="match status" value="1"/>
</dbReference>
<keyword evidence="5" id="KW-1185">Reference proteome</keyword>